<keyword evidence="2" id="KW-1133">Transmembrane helix</keyword>
<organism evidence="6 7">
    <name type="scientific">Aspergillus avenaceus</name>
    <dbReference type="NCBI Taxonomy" id="36643"/>
    <lineage>
        <taxon>Eukaryota</taxon>
        <taxon>Fungi</taxon>
        <taxon>Dikarya</taxon>
        <taxon>Ascomycota</taxon>
        <taxon>Pezizomycotina</taxon>
        <taxon>Eurotiomycetes</taxon>
        <taxon>Eurotiomycetidae</taxon>
        <taxon>Eurotiales</taxon>
        <taxon>Aspergillaceae</taxon>
        <taxon>Aspergillus</taxon>
        <taxon>Aspergillus subgen. Circumdati</taxon>
    </lineage>
</organism>
<protein>
    <recommendedName>
        <fullName evidence="4">Altered inheritance of mitochondria protein 11</fullName>
    </recommendedName>
</protein>
<feature type="compositionally biased region" description="Low complexity" evidence="5">
    <location>
        <begin position="11"/>
        <end position="29"/>
    </location>
</feature>
<keyword evidence="7" id="KW-1185">Reference proteome</keyword>
<feature type="compositionally biased region" description="Basic and acidic residues" evidence="5">
    <location>
        <begin position="1"/>
        <end position="10"/>
    </location>
</feature>
<keyword evidence="1" id="KW-0812">Transmembrane</keyword>
<gene>
    <name evidence="4" type="primary">AIM11</name>
    <name evidence="6" type="ORF">BDV25DRAFT_172742</name>
</gene>
<evidence type="ECO:0000256" key="1">
    <source>
        <dbReference type="ARBA" id="ARBA00022692"/>
    </source>
</evidence>
<dbReference type="EMBL" id="ML742119">
    <property type="protein sequence ID" value="KAE8149546.1"/>
    <property type="molecule type" value="Genomic_DNA"/>
</dbReference>
<dbReference type="AlphaFoldDB" id="A0A5N6TT54"/>
<evidence type="ECO:0000256" key="4">
    <source>
        <dbReference type="RuleBase" id="RU367098"/>
    </source>
</evidence>
<name>A0A5N6TT54_ASPAV</name>
<comment type="subcellular location">
    <subcellularLocation>
        <location evidence="4">Membrane</location>
        <topology evidence="4">Multi-pass membrane protein</topology>
    </subcellularLocation>
</comment>
<evidence type="ECO:0000313" key="7">
    <source>
        <dbReference type="Proteomes" id="UP000325780"/>
    </source>
</evidence>
<evidence type="ECO:0000256" key="2">
    <source>
        <dbReference type="ARBA" id="ARBA00022989"/>
    </source>
</evidence>
<dbReference type="Proteomes" id="UP000325780">
    <property type="component" value="Unassembled WGS sequence"/>
</dbReference>
<dbReference type="PANTHER" id="PTHR39136">
    <property type="entry name" value="ALTERED INHERITANCE OF MITOCHONDRIA PROTEIN 11"/>
    <property type="match status" value="1"/>
</dbReference>
<dbReference type="GO" id="GO:0016020">
    <property type="term" value="C:membrane"/>
    <property type="evidence" value="ECO:0007669"/>
    <property type="project" value="UniProtKB-SubCell"/>
</dbReference>
<dbReference type="OrthoDB" id="3558022at2759"/>
<comment type="similarity">
    <text evidence="4">Belongs to the AIM11 family.</text>
</comment>
<accession>A0A5N6TT54</accession>
<proteinExistence type="inferred from homology"/>
<keyword evidence="3" id="KW-0472">Membrane</keyword>
<evidence type="ECO:0000256" key="5">
    <source>
        <dbReference type="SAM" id="MobiDB-lite"/>
    </source>
</evidence>
<dbReference type="InterPro" id="IPR038814">
    <property type="entry name" value="AIM11"/>
</dbReference>
<sequence>MFSFFKRDTPQPDQQQQQQQQQPKPAQPQESEIKLINPQTKYKLLFGGLTFFAFSFWMTRRALNKRYLASIPPFYTSSLYHKPKVNGGADAFEALNLATLNVLSLGMAGTGGVMCALDVNGIEDMRAFVRKGFYGDGGGLSEADEELERSVEEWVGNVLGEKFGVELKREKELSRKD</sequence>
<feature type="region of interest" description="Disordered" evidence="5">
    <location>
        <begin position="1"/>
        <end position="30"/>
    </location>
</feature>
<evidence type="ECO:0000256" key="3">
    <source>
        <dbReference type="ARBA" id="ARBA00023136"/>
    </source>
</evidence>
<evidence type="ECO:0000313" key="6">
    <source>
        <dbReference type="EMBL" id="KAE8149546.1"/>
    </source>
</evidence>
<dbReference type="PANTHER" id="PTHR39136:SF1">
    <property type="entry name" value="ALTERED INHERITANCE OF MITOCHONDRIA PROTEIN 11"/>
    <property type="match status" value="1"/>
</dbReference>
<dbReference type="GO" id="GO:0005739">
    <property type="term" value="C:mitochondrion"/>
    <property type="evidence" value="ECO:0007669"/>
    <property type="project" value="TreeGrafter"/>
</dbReference>
<reference evidence="6 7" key="1">
    <citation type="submission" date="2019-04" db="EMBL/GenBank/DDBJ databases">
        <title>Friends and foes A comparative genomics study of 23 Aspergillus species from section Flavi.</title>
        <authorList>
            <consortium name="DOE Joint Genome Institute"/>
            <person name="Kjaerbolling I."/>
            <person name="Vesth T."/>
            <person name="Frisvad J.C."/>
            <person name="Nybo J.L."/>
            <person name="Theobald S."/>
            <person name="Kildgaard S."/>
            <person name="Isbrandt T."/>
            <person name="Kuo A."/>
            <person name="Sato A."/>
            <person name="Lyhne E.K."/>
            <person name="Kogle M.E."/>
            <person name="Wiebenga A."/>
            <person name="Kun R.S."/>
            <person name="Lubbers R.J."/>
            <person name="Makela M.R."/>
            <person name="Barry K."/>
            <person name="Chovatia M."/>
            <person name="Clum A."/>
            <person name="Daum C."/>
            <person name="Haridas S."/>
            <person name="He G."/>
            <person name="LaButti K."/>
            <person name="Lipzen A."/>
            <person name="Mondo S."/>
            <person name="Riley R."/>
            <person name="Salamov A."/>
            <person name="Simmons B.A."/>
            <person name="Magnuson J.K."/>
            <person name="Henrissat B."/>
            <person name="Mortensen U.H."/>
            <person name="Larsen T.O."/>
            <person name="Devries R.P."/>
            <person name="Grigoriev I.V."/>
            <person name="Machida M."/>
            <person name="Baker S.E."/>
            <person name="Andersen M.R."/>
        </authorList>
    </citation>
    <scope>NUCLEOTIDE SEQUENCE [LARGE SCALE GENOMIC DNA]</scope>
    <source>
        <strain evidence="6 7">IBT 18842</strain>
    </source>
</reference>